<name>A0ABQ6LLB4_9RHOB</name>
<proteinExistence type="predicted"/>
<protein>
    <submittedName>
        <fullName evidence="2">Uncharacterized protein</fullName>
    </submittedName>
</protein>
<keyword evidence="3" id="KW-1185">Reference proteome</keyword>
<evidence type="ECO:0000256" key="1">
    <source>
        <dbReference type="SAM" id="SignalP"/>
    </source>
</evidence>
<gene>
    <name evidence="2" type="ORF">LNKW23_32030</name>
</gene>
<reference evidence="2 3" key="1">
    <citation type="submission" date="2023-04" db="EMBL/GenBank/DDBJ databases">
        <title>Marinoamorphus aggregata gen. nov., sp. Nov., isolate from tissue of brittle star Ophioplocus japonicus.</title>
        <authorList>
            <person name="Kawano K."/>
            <person name="Sawayama S."/>
            <person name="Nakagawa S."/>
        </authorList>
    </citation>
    <scope>NUCLEOTIDE SEQUENCE [LARGE SCALE GENOMIC DNA]</scope>
    <source>
        <strain evidence="2 3">NKW23</strain>
    </source>
</reference>
<comment type="caution">
    <text evidence="2">The sequence shown here is derived from an EMBL/GenBank/DDBJ whole genome shotgun (WGS) entry which is preliminary data.</text>
</comment>
<dbReference type="RefSeq" id="WP_285672885.1">
    <property type="nucleotide sequence ID" value="NZ_BSYI01000027.1"/>
</dbReference>
<sequence length="192" mass="20002">MPAGAAHPIRGIRRLARAGMLAALMLAAAGVQSVRAEVRAIYETGGRALFSIAVPDGWVVATGSGSEEDGVPRILGITPEGDFSLWIGFLSPEEPRDINEAEAYVRDLGTKLVDDSRVERVADGELGVLPARLYLGQGTRAGAPIDIGVAIAALPGPRAVIGVIVGENGAREVYDLDIAAILGSLVPVEENR</sequence>
<keyword evidence="1" id="KW-0732">Signal</keyword>
<feature type="signal peptide" evidence="1">
    <location>
        <begin position="1"/>
        <end position="36"/>
    </location>
</feature>
<dbReference type="Proteomes" id="UP001239909">
    <property type="component" value="Unassembled WGS sequence"/>
</dbReference>
<dbReference type="EMBL" id="BSYI01000027">
    <property type="protein sequence ID" value="GMG83989.1"/>
    <property type="molecule type" value="Genomic_DNA"/>
</dbReference>
<feature type="chain" id="PRO_5045908679" evidence="1">
    <location>
        <begin position="37"/>
        <end position="192"/>
    </location>
</feature>
<evidence type="ECO:0000313" key="2">
    <source>
        <dbReference type="EMBL" id="GMG83989.1"/>
    </source>
</evidence>
<organism evidence="2 3">
    <name type="scientific">Paralimibaculum aggregatum</name>
    <dbReference type="NCBI Taxonomy" id="3036245"/>
    <lineage>
        <taxon>Bacteria</taxon>
        <taxon>Pseudomonadati</taxon>
        <taxon>Pseudomonadota</taxon>
        <taxon>Alphaproteobacteria</taxon>
        <taxon>Rhodobacterales</taxon>
        <taxon>Paracoccaceae</taxon>
        <taxon>Paralimibaculum</taxon>
    </lineage>
</organism>
<accession>A0ABQ6LLB4</accession>
<evidence type="ECO:0000313" key="3">
    <source>
        <dbReference type="Proteomes" id="UP001239909"/>
    </source>
</evidence>